<evidence type="ECO:0000256" key="3">
    <source>
        <dbReference type="SAM" id="MobiDB-lite"/>
    </source>
</evidence>
<evidence type="ECO:0000256" key="2">
    <source>
        <dbReference type="ARBA" id="ARBA00022840"/>
    </source>
</evidence>
<dbReference type="GO" id="GO:0035556">
    <property type="term" value="P:intracellular signal transduction"/>
    <property type="evidence" value="ECO:0007669"/>
    <property type="project" value="TreeGrafter"/>
</dbReference>
<evidence type="ECO:0000313" key="5">
    <source>
        <dbReference type="EMBL" id="CAA9234091.1"/>
    </source>
</evidence>
<feature type="domain" description="Protein kinase" evidence="4">
    <location>
        <begin position="32"/>
        <end position="289"/>
    </location>
</feature>
<dbReference type="Gene3D" id="1.10.510.10">
    <property type="entry name" value="Transferase(Phosphotransferase) domain 1"/>
    <property type="match status" value="1"/>
</dbReference>
<evidence type="ECO:0000259" key="4">
    <source>
        <dbReference type="PROSITE" id="PS50011"/>
    </source>
</evidence>
<dbReference type="PROSITE" id="PS50011">
    <property type="entry name" value="PROTEIN_KINASE_DOM"/>
    <property type="match status" value="1"/>
</dbReference>
<dbReference type="InterPro" id="IPR011009">
    <property type="entry name" value="Kinase-like_dom_sf"/>
</dbReference>
<accession>A0A6J4HUX9</accession>
<dbReference type="EMBL" id="CADCTO010000150">
    <property type="protein sequence ID" value="CAA9234091.1"/>
    <property type="molecule type" value="Genomic_DNA"/>
</dbReference>
<dbReference type="AlphaFoldDB" id="A0A6J4HUX9"/>
<dbReference type="PANTHER" id="PTHR24346">
    <property type="entry name" value="MAP/MICROTUBULE AFFINITY-REGULATING KINASE"/>
    <property type="match status" value="1"/>
</dbReference>
<dbReference type="Pfam" id="PF04773">
    <property type="entry name" value="FecR"/>
    <property type="match status" value="1"/>
</dbReference>
<gene>
    <name evidence="5" type="ORF">AVDCRST_MAG63-1095</name>
</gene>
<proteinExistence type="predicted"/>
<dbReference type="SUPFAM" id="SSF56112">
    <property type="entry name" value="Protein kinase-like (PK-like)"/>
    <property type="match status" value="1"/>
</dbReference>
<keyword evidence="2" id="KW-0067">ATP-binding</keyword>
<dbReference type="CDD" id="cd14014">
    <property type="entry name" value="STKc_PknB_like"/>
    <property type="match status" value="1"/>
</dbReference>
<dbReference type="InterPro" id="IPR000719">
    <property type="entry name" value="Prot_kinase_dom"/>
</dbReference>
<dbReference type="GO" id="GO:0005737">
    <property type="term" value="C:cytoplasm"/>
    <property type="evidence" value="ECO:0007669"/>
    <property type="project" value="TreeGrafter"/>
</dbReference>
<reference evidence="5" key="1">
    <citation type="submission" date="2020-02" db="EMBL/GenBank/DDBJ databases">
        <authorList>
            <person name="Meier V. D."/>
        </authorList>
    </citation>
    <scope>NUCLEOTIDE SEQUENCE</scope>
    <source>
        <strain evidence="5">AVDCRST_MAG63</strain>
    </source>
</reference>
<organism evidence="5">
    <name type="scientific">uncultured Armatimonadetes bacterium</name>
    <dbReference type="NCBI Taxonomy" id="157466"/>
    <lineage>
        <taxon>Bacteria</taxon>
        <taxon>Bacillati</taxon>
        <taxon>Armatimonadota</taxon>
        <taxon>environmental samples</taxon>
    </lineage>
</organism>
<name>A0A6J4HUX9_9BACT</name>
<feature type="region of interest" description="Disordered" evidence="3">
    <location>
        <begin position="1"/>
        <end position="24"/>
    </location>
</feature>
<sequence>MRLPLLRRPVPQEGGAAGAVEESESHPVVAGYRVGEEMGRGPLGKIYRAQHVETGDMVVFRGFTRPADADDTAWQAAKEEFRSLLEQHRRIDGHPVIQQIIAFGEEGELFWIATEYFEGRPLHEFLGGGTGGRPMDWAVAVMKQVAAAVDFAAERGLAHTDLTPSNVLLLNEAGPEPAVPRVKVINFGLAHARNKFGSPYAAPEQVTGKEGDRRSDVWGAGALLFHLLTGALPFVGDSPKGIAGQILQGAPPIPGSLPEYARDVLAKMLARNPSARYPSVGAAVADLEFRRSPKVLTSFEEAAPTGRGTDDRFAATQIGGATDSGFSQPPPVGIQQYRLSEQDLVEIRQRMRREQIAKESGRASRRDLGLRLAKYAVVAILLLALGAHASRLPESYRVLRVAAVTGSPEAGVAGRLAPATPAKTYTAQKGFRLATGPSENVTLALHGASLYVGADSVLELRELRYHRGAVRRFHLRRGRAVVEVRGRRRDGVFEVSSPGSVRAIVRGTRFAVTAAPDGGPGRARVTVASQEGVVRVVHGDHRRPVAAGQMLTLSPQSPGSGSALPAPSGLTGEAKAVLAAGEAAIRAAGSGGLGQSLIALEESIVLPVVEAAQTVARLPQFLADQKQKGVALASAQALGVLLLSADDGDSLPGRVELTTLKELGMESEDRKRILASFEGGRLVSYRPLPNGGYEFLARARDSGRTLIRGRNGAVTIVGNDDTELPDAPPAGKEEQAAPPRP</sequence>
<protein>
    <recommendedName>
        <fullName evidence="4">Protein kinase domain-containing protein</fullName>
    </recommendedName>
</protein>
<dbReference type="InterPro" id="IPR006860">
    <property type="entry name" value="FecR"/>
</dbReference>
<dbReference type="Pfam" id="PF00069">
    <property type="entry name" value="Pkinase"/>
    <property type="match status" value="1"/>
</dbReference>
<evidence type="ECO:0000256" key="1">
    <source>
        <dbReference type="ARBA" id="ARBA00022741"/>
    </source>
</evidence>
<dbReference type="GO" id="GO:0005524">
    <property type="term" value="F:ATP binding"/>
    <property type="evidence" value="ECO:0007669"/>
    <property type="project" value="UniProtKB-KW"/>
</dbReference>
<dbReference type="GO" id="GO:0004674">
    <property type="term" value="F:protein serine/threonine kinase activity"/>
    <property type="evidence" value="ECO:0007669"/>
    <property type="project" value="TreeGrafter"/>
</dbReference>
<dbReference type="PANTHER" id="PTHR24346:SF30">
    <property type="entry name" value="MATERNAL EMBRYONIC LEUCINE ZIPPER KINASE"/>
    <property type="match status" value="1"/>
</dbReference>
<dbReference type="Gene3D" id="2.60.120.1440">
    <property type="match status" value="1"/>
</dbReference>
<feature type="region of interest" description="Disordered" evidence="3">
    <location>
        <begin position="717"/>
        <end position="741"/>
    </location>
</feature>
<keyword evidence="1" id="KW-0547">Nucleotide-binding</keyword>